<reference evidence="3" key="2">
    <citation type="submission" date="2023-05" db="EMBL/GenBank/DDBJ databases">
        <authorList>
            <consortium name="Lawrence Berkeley National Laboratory"/>
            <person name="Steindorff A."/>
            <person name="Hensen N."/>
            <person name="Bonometti L."/>
            <person name="Westerberg I."/>
            <person name="Brannstrom I.O."/>
            <person name="Guillou S."/>
            <person name="Cros-Aarteil S."/>
            <person name="Calhoun S."/>
            <person name="Haridas S."/>
            <person name="Kuo A."/>
            <person name="Mondo S."/>
            <person name="Pangilinan J."/>
            <person name="Riley R."/>
            <person name="Labutti K."/>
            <person name="Andreopoulos B."/>
            <person name="Lipzen A."/>
            <person name="Chen C."/>
            <person name="Yanf M."/>
            <person name="Daum C."/>
            <person name="Ng V."/>
            <person name="Clum A."/>
            <person name="Ohm R."/>
            <person name="Martin F."/>
            <person name="Silar P."/>
            <person name="Natvig D."/>
            <person name="Lalanne C."/>
            <person name="Gautier V."/>
            <person name="Ament-Velasquez S.L."/>
            <person name="Kruys A."/>
            <person name="Hutchinson M.I."/>
            <person name="Powell A.J."/>
            <person name="Barry K."/>
            <person name="Miller A.N."/>
            <person name="Grigoriev I.V."/>
            <person name="Debuchy R."/>
            <person name="Gladieux P."/>
            <person name="Thoren M.H."/>
            <person name="Johannesson H."/>
        </authorList>
    </citation>
    <scope>NUCLEOTIDE SEQUENCE</scope>
    <source>
        <strain evidence="3">PSN293</strain>
    </source>
</reference>
<comment type="caution">
    <text evidence="3">The sequence shown here is derived from an EMBL/GenBank/DDBJ whole genome shotgun (WGS) entry which is preliminary data.</text>
</comment>
<keyword evidence="4" id="KW-1185">Reference proteome</keyword>
<evidence type="ECO:0000313" key="4">
    <source>
        <dbReference type="Proteomes" id="UP001301769"/>
    </source>
</evidence>
<name>A0AAN7BDB5_9PEZI</name>
<evidence type="ECO:0000313" key="3">
    <source>
        <dbReference type="EMBL" id="KAK4216805.1"/>
    </source>
</evidence>
<feature type="compositionally biased region" description="Low complexity" evidence="1">
    <location>
        <begin position="84"/>
        <end position="104"/>
    </location>
</feature>
<protein>
    <submittedName>
        <fullName evidence="3">Uncharacterized protein</fullName>
    </submittedName>
</protein>
<reference evidence="3" key="1">
    <citation type="journal article" date="2023" name="Mol. Phylogenet. Evol.">
        <title>Genome-scale phylogeny and comparative genomics of the fungal order Sordariales.</title>
        <authorList>
            <person name="Hensen N."/>
            <person name="Bonometti L."/>
            <person name="Westerberg I."/>
            <person name="Brannstrom I.O."/>
            <person name="Guillou S."/>
            <person name="Cros-Aarteil S."/>
            <person name="Calhoun S."/>
            <person name="Haridas S."/>
            <person name="Kuo A."/>
            <person name="Mondo S."/>
            <person name="Pangilinan J."/>
            <person name="Riley R."/>
            <person name="LaButti K."/>
            <person name="Andreopoulos B."/>
            <person name="Lipzen A."/>
            <person name="Chen C."/>
            <person name="Yan M."/>
            <person name="Daum C."/>
            <person name="Ng V."/>
            <person name="Clum A."/>
            <person name="Steindorff A."/>
            <person name="Ohm R.A."/>
            <person name="Martin F."/>
            <person name="Silar P."/>
            <person name="Natvig D.O."/>
            <person name="Lalanne C."/>
            <person name="Gautier V."/>
            <person name="Ament-Velasquez S.L."/>
            <person name="Kruys A."/>
            <person name="Hutchinson M.I."/>
            <person name="Powell A.J."/>
            <person name="Barry K."/>
            <person name="Miller A.N."/>
            <person name="Grigoriev I.V."/>
            <person name="Debuchy R."/>
            <person name="Gladieux P."/>
            <person name="Hiltunen Thoren M."/>
            <person name="Johannesson H."/>
        </authorList>
    </citation>
    <scope>NUCLEOTIDE SEQUENCE</scope>
    <source>
        <strain evidence="3">PSN293</strain>
    </source>
</reference>
<dbReference type="EMBL" id="MU858065">
    <property type="protein sequence ID" value="KAK4216805.1"/>
    <property type="molecule type" value="Genomic_DNA"/>
</dbReference>
<dbReference type="AlphaFoldDB" id="A0AAN7BDB5"/>
<keyword evidence="2" id="KW-0732">Signal</keyword>
<accession>A0AAN7BDB5</accession>
<feature type="signal peptide" evidence="2">
    <location>
        <begin position="1"/>
        <end position="23"/>
    </location>
</feature>
<evidence type="ECO:0000256" key="2">
    <source>
        <dbReference type="SAM" id="SignalP"/>
    </source>
</evidence>
<organism evidence="3 4">
    <name type="scientific">Rhypophila decipiens</name>
    <dbReference type="NCBI Taxonomy" id="261697"/>
    <lineage>
        <taxon>Eukaryota</taxon>
        <taxon>Fungi</taxon>
        <taxon>Dikarya</taxon>
        <taxon>Ascomycota</taxon>
        <taxon>Pezizomycotina</taxon>
        <taxon>Sordariomycetes</taxon>
        <taxon>Sordariomycetidae</taxon>
        <taxon>Sordariales</taxon>
        <taxon>Naviculisporaceae</taxon>
        <taxon>Rhypophila</taxon>
    </lineage>
</organism>
<feature type="chain" id="PRO_5042835727" evidence="2">
    <location>
        <begin position="24"/>
        <end position="152"/>
    </location>
</feature>
<evidence type="ECO:0000256" key="1">
    <source>
        <dbReference type="SAM" id="MobiDB-lite"/>
    </source>
</evidence>
<gene>
    <name evidence="3" type="ORF">QBC37DRAFT_480322</name>
</gene>
<proteinExistence type="predicted"/>
<feature type="region of interest" description="Disordered" evidence="1">
    <location>
        <begin position="84"/>
        <end position="125"/>
    </location>
</feature>
<sequence length="152" mass="14717">MMLTRSPLVLLVSLGALMTPVFAAVPSTTPTCGDDPTASVSCSASNKEWKCPPANTCGATFGECLMDSFPVCTPAAVTTSTKPIKTTVPVTPGGSSESKTTPTGTGTGTGTGAPASTNSPGGNGSGASGLGLSWTVAAGVMGMGVFVGGLVV</sequence>
<dbReference type="Proteomes" id="UP001301769">
    <property type="component" value="Unassembled WGS sequence"/>
</dbReference>